<feature type="transmembrane region" description="Helical" evidence="1">
    <location>
        <begin position="21"/>
        <end position="43"/>
    </location>
</feature>
<keyword evidence="1" id="KW-0812">Transmembrane</keyword>
<keyword evidence="1" id="KW-0472">Membrane</keyword>
<comment type="caution">
    <text evidence="2">The sequence shown here is derived from an EMBL/GenBank/DDBJ whole genome shotgun (WGS) entry which is preliminary data.</text>
</comment>
<dbReference type="NCBIfam" id="TIGR02532">
    <property type="entry name" value="IV_pilin_GFxxxE"/>
    <property type="match status" value="1"/>
</dbReference>
<dbReference type="InterPro" id="IPR012902">
    <property type="entry name" value="N_methyl_site"/>
</dbReference>
<dbReference type="Pfam" id="PF16074">
    <property type="entry name" value="PilW"/>
    <property type="match status" value="1"/>
</dbReference>
<dbReference type="EMBL" id="LZMT01000045">
    <property type="protein sequence ID" value="OBX61337.1"/>
    <property type="molecule type" value="Genomic_DNA"/>
</dbReference>
<dbReference type="InterPro" id="IPR045584">
    <property type="entry name" value="Pilin-like"/>
</dbReference>
<dbReference type="Pfam" id="PF07963">
    <property type="entry name" value="N_methyl"/>
    <property type="match status" value="1"/>
</dbReference>
<dbReference type="GO" id="GO:0043683">
    <property type="term" value="P:type IV pilus assembly"/>
    <property type="evidence" value="ECO:0007669"/>
    <property type="project" value="InterPro"/>
</dbReference>
<dbReference type="PROSITE" id="PS00409">
    <property type="entry name" value="PROKAR_NTER_METHYL"/>
    <property type="match status" value="1"/>
</dbReference>
<evidence type="ECO:0000313" key="2">
    <source>
        <dbReference type="EMBL" id="OBX61337.1"/>
    </source>
</evidence>
<gene>
    <name evidence="2" type="ORF">A9299_05305</name>
</gene>
<sequence>MLHYGGILMISNYRSTSGFTLIELMISLVLGLLISAAVIQVYLTNTKTASTQKSGSELQEASVFGLQQLENHLRLANLGNSVNSITDKTVGGGIVISPENIGLESTDTSESLYFTRTGGDSNITGINSDQLTIQFKNTTGVKIPDCESADIDPKATVIERYFIRSSSTTGQGLLLACDAGRVTDTGITGLSADYESGGSEVILGVDQFKILLGIQTDAPSDAGLMRYLTASEYLALSGTKPPITAVKIGLIVRGSSPVIGSDVATSFKLLGATQPLKSGQPKLVRTTYESTTLLRNARVINIDTSTTLTAGS</sequence>
<evidence type="ECO:0000256" key="1">
    <source>
        <dbReference type="SAM" id="Phobius"/>
    </source>
</evidence>
<name>A0AA91FJ13_FAUOS</name>
<keyword evidence="1" id="KW-1133">Transmembrane helix</keyword>
<dbReference type="AlphaFoldDB" id="A0AA91FJ13"/>
<dbReference type="InterPro" id="IPR032092">
    <property type="entry name" value="PilW"/>
</dbReference>
<protein>
    <submittedName>
        <fullName evidence="2">Pilus assembly protein PilW</fullName>
    </submittedName>
</protein>
<organism evidence="2">
    <name type="scientific">Faucicola osloensis</name>
    <name type="common">Moraxella osloensis</name>
    <dbReference type="NCBI Taxonomy" id="34062"/>
    <lineage>
        <taxon>Bacteria</taxon>
        <taxon>Pseudomonadati</taxon>
        <taxon>Pseudomonadota</taxon>
        <taxon>Gammaproteobacteria</taxon>
        <taxon>Moraxellales</taxon>
        <taxon>Moraxellaceae</taxon>
        <taxon>Faucicola</taxon>
    </lineage>
</organism>
<proteinExistence type="predicted"/>
<dbReference type="SUPFAM" id="SSF54523">
    <property type="entry name" value="Pili subunits"/>
    <property type="match status" value="1"/>
</dbReference>
<accession>A0AA91FJ13</accession>
<reference evidence="2" key="1">
    <citation type="submission" date="2016-06" db="EMBL/GenBank/DDBJ databases">
        <title>Draft genome of Moraxella osloensis CCUG 67237.</title>
        <authorList>
            <person name="Salva-Serra F."/>
            <person name="Engstrom-Jakobsson H."/>
            <person name="Thorell K."/>
            <person name="Gonzales-Siles L."/>
            <person name="Karlsson R."/>
            <person name="Boulund F."/>
            <person name="Engstrand L."/>
            <person name="Kristiansson E."/>
            <person name="Moore E."/>
        </authorList>
    </citation>
    <scope>NUCLEOTIDE SEQUENCE [LARGE SCALE GENOMIC DNA]</scope>
    <source>
        <strain evidence="2">CCUG 67237</strain>
    </source>
</reference>